<evidence type="ECO:0000313" key="2">
    <source>
        <dbReference type="EMBL" id="KAJ4256272.1"/>
    </source>
</evidence>
<evidence type="ECO:0008006" key="4">
    <source>
        <dbReference type="Google" id="ProtNLM"/>
    </source>
</evidence>
<dbReference type="EMBL" id="JAOQAZ010000019">
    <property type="protein sequence ID" value="KAJ4256272.1"/>
    <property type="molecule type" value="Genomic_DNA"/>
</dbReference>
<dbReference type="AlphaFoldDB" id="A0A9W8RUE3"/>
<gene>
    <name evidence="2" type="ORF">NW762_009352</name>
</gene>
<keyword evidence="3" id="KW-1185">Reference proteome</keyword>
<dbReference type="PANTHER" id="PTHR40260:SF2">
    <property type="entry name" value="BLR8190 PROTEIN"/>
    <property type="match status" value="1"/>
</dbReference>
<evidence type="ECO:0000256" key="1">
    <source>
        <dbReference type="ARBA" id="ARBA00005986"/>
    </source>
</evidence>
<reference evidence="2" key="1">
    <citation type="submission" date="2022-09" db="EMBL/GenBank/DDBJ databases">
        <title>Fusarium specimens isolated from Avocado Roots.</title>
        <authorList>
            <person name="Stajich J."/>
            <person name="Roper C."/>
            <person name="Heimlech-Rivalta G."/>
        </authorList>
    </citation>
    <scope>NUCLEOTIDE SEQUENCE</scope>
    <source>
        <strain evidence="2">CF00136</strain>
    </source>
</reference>
<evidence type="ECO:0000313" key="3">
    <source>
        <dbReference type="Proteomes" id="UP001152049"/>
    </source>
</evidence>
<organism evidence="2 3">
    <name type="scientific">Fusarium torreyae</name>
    <dbReference type="NCBI Taxonomy" id="1237075"/>
    <lineage>
        <taxon>Eukaryota</taxon>
        <taxon>Fungi</taxon>
        <taxon>Dikarya</taxon>
        <taxon>Ascomycota</taxon>
        <taxon>Pezizomycotina</taxon>
        <taxon>Sordariomycetes</taxon>
        <taxon>Hypocreomycetidae</taxon>
        <taxon>Hypocreales</taxon>
        <taxon>Nectriaceae</taxon>
        <taxon>Fusarium</taxon>
    </lineage>
</organism>
<dbReference type="InterPro" id="IPR011008">
    <property type="entry name" value="Dimeric_a/b-barrel"/>
</dbReference>
<dbReference type="Proteomes" id="UP001152049">
    <property type="component" value="Unassembled WGS sequence"/>
</dbReference>
<dbReference type="OrthoDB" id="4892971at2759"/>
<dbReference type="PANTHER" id="PTHR40260">
    <property type="entry name" value="BLR8190 PROTEIN"/>
    <property type="match status" value="1"/>
</dbReference>
<comment type="similarity">
    <text evidence="1">Belongs to the tpcK family.</text>
</comment>
<dbReference type="InterPro" id="IPR009799">
    <property type="entry name" value="EthD_dom"/>
</dbReference>
<dbReference type="GO" id="GO:0016491">
    <property type="term" value="F:oxidoreductase activity"/>
    <property type="evidence" value="ECO:0007669"/>
    <property type="project" value="InterPro"/>
</dbReference>
<proteinExistence type="inferred from homology"/>
<dbReference type="SUPFAM" id="SSF54909">
    <property type="entry name" value="Dimeric alpha+beta barrel"/>
    <property type="match status" value="1"/>
</dbReference>
<accession>A0A9W8RUE3</accession>
<sequence length="105" mass="11519">MSHQAFVLYPSGPSFDMDYYLKKHMPFVSAKFGPLGLKSWKIISFEEGAPFQVQATLEWDSIEAIDKAVASEAGKEVFGDVPNFYSEQPVLLKGPVVGAETISSS</sequence>
<protein>
    <recommendedName>
        <fullName evidence="4">Ethyl tert-butyl ether degradation EthD</fullName>
    </recommendedName>
</protein>
<dbReference type="Gene3D" id="3.30.70.100">
    <property type="match status" value="1"/>
</dbReference>
<dbReference type="NCBIfam" id="TIGR02118">
    <property type="entry name" value="EthD family reductase"/>
    <property type="match status" value="1"/>
</dbReference>
<name>A0A9W8RUE3_9HYPO</name>
<comment type="caution">
    <text evidence="2">The sequence shown here is derived from an EMBL/GenBank/DDBJ whole genome shotgun (WGS) entry which is preliminary data.</text>
</comment>